<feature type="compositionally biased region" description="Polar residues" evidence="1">
    <location>
        <begin position="16"/>
        <end position="27"/>
    </location>
</feature>
<dbReference type="Pfam" id="PF03992">
    <property type="entry name" value="ABM"/>
    <property type="match status" value="1"/>
</dbReference>
<evidence type="ECO:0000313" key="3">
    <source>
        <dbReference type="EMBL" id="SEP47244.1"/>
    </source>
</evidence>
<accession>A0A1H8Y4R4</accession>
<dbReference type="RefSeq" id="WP_091620043.1">
    <property type="nucleotide sequence ID" value="NZ_FOEF01000011.1"/>
</dbReference>
<name>A0A1H8Y4R4_9PSEU</name>
<protein>
    <submittedName>
        <fullName evidence="3">Antibiotic biosynthesis monooxygenase</fullName>
    </submittedName>
</protein>
<dbReference type="GO" id="GO:0004497">
    <property type="term" value="F:monooxygenase activity"/>
    <property type="evidence" value="ECO:0007669"/>
    <property type="project" value="UniProtKB-KW"/>
</dbReference>
<evidence type="ECO:0000259" key="2">
    <source>
        <dbReference type="Pfam" id="PF03992"/>
    </source>
</evidence>
<dbReference type="STRING" id="394193.SAMN04489732_11171"/>
<proteinExistence type="predicted"/>
<dbReference type="Gene3D" id="3.30.70.100">
    <property type="match status" value="1"/>
</dbReference>
<feature type="region of interest" description="Disordered" evidence="1">
    <location>
        <begin position="1"/>
        <end position="31"/>
    </location>
</feature>
<dbReference type="OrthoDB" id="9795593at2"/>
<dbReference type="AlphaFoldDB" id="A0A1H8Y4R4"/>
<keyword evidence="3" id="KW-0503">Monooxygenase</keyword>
<keyword evidence="3" id="KW-0560">Oxidoreductase</keyword>
<keyword evidence="4" id="KW-1185">Reference proteome</keyword>
<organism evidence="3 4">
    <name type="scientific">Amycolatopsis saalfeldensis</name>
    <dbReference type="NCBI Taxonomy" id="394193"/>
    <lineage>
        <taxon>Bacteria</taxon>
        <taxon>Bacillati</taxon>
        <taxon>Actinomycetota</taxon>
        <taxon>Actinomycetes</taxon>
        <taxon>Pseudonocardiales</taxon>
        <taxon>Pseudonocardiaceae</taxon>
        <taxon>Amycolatopsis</taxon>
    </lineage>
</organism>
<dbReference type="InterPro" id="IPR007138">
    <property type="entry name" value="ABM_dom"/>
</dbReference>
<feature type="domain" description="ABM" evidence="2">
    <location>
        <begin position="34"/>
        <end position="108"/>
    </location>
</feature>
<dbReference type="InterPro" id="IPR011008">
    <property type="entry name" value="Dimeric_a/b-barrel"/>
</dbReference>
<reference evidence="3 4" key="1">
    <citation type="submission" date="2016-10" db="EMBL/GenBank/DDBJ databases">
        <authorList>
            <person name="de Groot N.N."/>
        </authorList>
    </citation>
    <scope>NUCLEOTIDE SEQUENCE [LARGE SCALE GENOMIC DNA]</scope>
    <source>
        <strain evidence="3 4">DSM 44993</strain>
    </source>
</reference>
<gene>
    <name evidence="3" type="ORF">SAMN04489732_11171</name>
</gene>
<dbReference type="SUPFAM" id="SSF54909">
    <property type="entry name" value="Dimeric alpha+beta barrel"/>
    <property type="match status" value="1"/>
</dbReference>
<evidence type="ECO:0000313" key="4">
    <source>
        <dbReference type="Proteomes" id="UP000198582"/>
    </source>
</evidence>
<dbReference type="EMBL" id="FOEF01000011">
    <property type="protein sequence ID" value="SEP47244.1"/>
    <property type="molecule type" value="Genomic_DNA"/>
</dbReference>
<evidence type="ECO:0000256" key="1">
    <source>
        <dbReference type="SAM" id="MobiDB-lite"/>
    </source>
</evidence>
<dbReference type="Proteomes" id="UP000198582">
    <property type="component" value="Unassembled WGS sequence"/>
</dbReference>
<sequence length="141" mass="15591">MRLAAIRSATWRPSCDNRNTPRSSSGTAAGVSTPVTLINAFPVPTTQQHRFLSRWKDNARLMASAPGFIQARMLRAMSDQAELTFINVAEWESGAAVDEARRNPEWPASIQRLVNDPELDAKARPMVYQSVIDVTPGDQLP</sequence>